<feature type="coiled-coil region" evidence="1">
    <location>
        <begin position="86"/>
        <end position="144"/>
    </location>
</feature>
<feature type="region of interest" description="Disordered" evidence="2">
    <location>
        <begin position="1"/>
        <end position="71"/>
    </location>
</feature>
<keyword evidence="1" id="KW-0175">Coiled coil</keyword>
<protein>
    <submittedName>
        <fullName evidence="4">Coiled-coil domain containing 77</fullName>
    </submittedName>
</protein>
<dbReference type="WBParaSite" id="maker-uti_cns_0005334-snap-gene-0.2-mRNA-1">
    <property type="protein sequence ID" value="maker-uti_cns_0005334-snap-gene-0.2-mRNA-1"/>
    <property type="gene ID" value="maker-uti_cns_0005334-snap-gene-0.2"/>
</dbReference>
<dbReference type="AlphaFoldDB" id="A0A1I8HB63"/>
<name>A0A1I8HB63_9PLAT</name>
<evidence type="ECO:0000313" key="4">
    <source>
        <dbReference type="WBParaSite" id="maker-uti_cns_0005334-snap-gene-0.2-mRNA-1"/>
    </source>
</evidence>
<feature type="compositionally biased region" description="Polar residues" evidence="2">
    <location>
        <begin position="21"/>
        <end position="43"/>
    </location>
</feature>
<evidence type="ECO:0000256" key="1">
    <source>
        <dbReference type="SAM" id="Coils"/>
    </source>
</evidence>
<proteinExistence type="predicted"/>
<dbReference type="PANTHER" id="PTHR22091:SF1">
    <property type="entry name" value="COILED-COIL DOMAIN-CONTAINING PROTEIN 77"/>
    <property type="match status" value="1"/>
</dbReference>
<keyword evidence="3" id="KW-1185">Reference proteome</keyword>
<feature type="coiled-coil region" evidence="1">
    <location>
        <begin position="239"/>
        <end position="316"/>
    </location>
</feature>
<feature type="compositionally biased region" description="Low complexity" evidence="2">
    <location>
        <begin position="1"/>
        <end position="15"/>
    </location>
</feature>
<sequence>LQPEQTKQKQQAQAPNRRSVKPSTRQTPAATSKRGASSSGAQNAPTSSAPTQPAPTASASHGRQSPTPRDDLGARLALMQPSKELLDYYRRKVQDLDADHQQLEHRLQEFSAACGDQHRLQWELRQREDEIAELQKALSDLQVYLFQERDQVLRLYAENDRLKIKELQDRKKMAHLLQISGVSDSEVTYFLKEPPDVAVVPQKLPGQVQQAAKSANPQLLRAAQALPEALRKTVPALEHEAVLRECDSLRLQLHSLQSQLEEQAKLSKEQVNALMEDRRIRAMEADSSRDRDQDKIKELADKLKRAQEMLQDSTKDLLEQRKVHKQAEKTWIQEKARLLQEIETRRPRYQNTPSERERLRQLVSGQAEASWAKAEQSAVVDELRQQVKTLEYQLQQQTELADMYREQVVQAEDQLCRLREERESAADLYKDRASKIGGRLQLMNQRYAELERRRNLEVEGFKTDIQQLRQKLRGVERQLYKLTIGLGDSVTNGARLLRPAGGGAADVGADGVDMALLKEVRATSGRSKQLGDELKQLKAMMYGLENELRHL</sequence>
<evidence type="ECO:0000313" key="3">
    <source>
        <dbReference type="Proteomes" id="UP000095280"/>
    </source>
</evidence>
<feature type="compositionally biased region" description="Low complexity" evidence="2">
    <location>
        <begin position="44"/>
        <end position="60"/>
    </location>
</feature>
<accession>A0A1I8HB63</accession>
<feature type="coiled-coil region" evidence="1">
    <location>
        <begin position="373"/>
        <end position="414"/>
    </location>
</feature>
<organism evidence="3 4">
    <name type="scientific">Macrostomum lignano</name>
    <dbReference type="NCBI Taxonomy" id="282301"/>
    <lineage>
        <taxon>Eukaryota</taxon>
        <taxon>Metazoa</taxon>
        <taxon>Spiralia</taxon>
        <taxon>Lophotrochozoa</taxon>
        <taxon>Platyhelminthes</taxon>
        <taxon>Rhabditophora</taxon>
        <taxon>Macrostomorpha</taxon>
        <taxon>Macrostomida</taxon>
        <taxon>Macrostomidae</taxon>
        <taxon>Macrostomum</taxon>
    </lineage>
</organism>
<dbReference type="PANTHER" id="PTHR22091">
    <property type="entry name" value="COILED-COIL DOMAIN-CONTAINING PROTEIN 77"/>
    <property type="match status" value="1"/>
</dbReference>
<dbReference type="Proteomes" id="UP000095280">
    <property type="component" value="Unplaced"/>
</dbReference>
<dbReference type="InterPro" id="IPR037696">
    <property type="entry name" value="CCDC77"/>
</dbReference>
<dbReference type="GO" id="GO:0005813">
    <property type="term" value="C:centrosome"/>
    <property type="evidence" value="ECO:0007669"/>
    <property type="project" value="TreeGrafter"/>
</dbReference>
<reference evidence="4" key="1">
    <citation type="submission" date="2016-11" db="UniProtKB">
        <authorList>
            <consortium name="WormBaseParasite"/>
        </authorList>
    </citation>
    <scope>IDENTIFICATION</scope>
</reference>
<evidence type="ECO:0000256" key="2">
    <source>
        <dbReference type="SAM" id="MobiDB-lite"/>
    </source>
</evidence>